<evidence type="ECO:0000313" key="3">
    <source>
        <dbReference type="Proteomes" id="UP000694392"/>
    </source>
</evidence>
<dbReference type="PANTHER" id="PTHR21678">
    <property type="entry name" value="GROWTH INHIBITION AND DIFFERENTIATION RELATED PROTEIN 88"/>
    <property type="match status" value="1"/>
</dbReference>
<evidence type="ECO:0008006" key="4">
    <source>
        <dbReference type="Google" id="ProtNLM"/>
    </source>
</evidence>
<dbReference type="Ensembl" id="ENSSPUT00000017283.1">
    <property type="protein sequence ID" value="ENSSPUP00000016216.1"/>
    <property type="gene ID" value="ENSSPUG00000012548.1"/>
</dbReference>
<evidence type="ECO:0000256" key="1">
    <source>
        <dbReference type="SAM" id="MobiDB-lite"/>
    </source>
</evidence>
<reference evidence="2" key="2">
    <citation type="submission" date="2025-09" db="UniProtKB">
        <authorList>
            <consortium name="Ensembl"/>
        </authorList>
    </citation>
    <scope>IDENTIFICATION</scope>
</reference>
<feature type="region of interest" description="Disordered" evidence="1">
    <location>
        <begin position="177"/>
        <end position="207"/>
    </location>
</feature>
<feature type="region of interest" description="Disordered" evidence="1">
    <location>
        <begin position="43"/>
        <end position="63"/>
    </location>
</feature>
<evidence type="ECO:0000313" key="2">
    <source>
        <dbReference type="Ensembl" id="ENSSPUP00000016216.1"/>
    </source>
</evidence>
<protein>
    <recommendedName>
        <fullName evidence="4">R3H and coiled-coil domain-containing protein 1</fullName>
    </recommendedName>
</protein>
<dbReference type="AlphaFoldDB" id="A0A8D0H8S3"/>
<feature type="region of interest" description="Disordered" evidence="1">
    <location>
        <begin position="287"/>
        <end position="309"/>
    </location>
</feature>
<dbReference type="InterPro" id="IPR012677">
    <property type="entry name" value="Nucleotide-bd_a/b_plait_sf"/>
</dbReference>
<dbReference type="Gene3D" id="3.30.70.330">
    <property type="match status" value="1"/>
</dbReference>
<dbReference type="PANTHER" id="PTHR21678:SF6">
    <property type="entry name" value="R3H AND COILED-COIL DOMAIN-CONTAINING PROTEIN 1"/>
    <property type="match status" value="1"/>
</dbReference>
<feature type="region of interest" description="Disordered" evidence="1">
    <location>
        <begin position="1"/>
        <end position="25"/>
    </location>
</feature>
<feature type="compositionally biased region" description="Polar residues" evidence="1">
    <location>
        <begin position="193"/>
        <end position="207"/>
    </location>
</feature>
<accession>A0A8D0H8S3</accession>
<reference evidence="2" key="1">
    <citation type="submission" date="2025-08" db="UniProtKB">
        <authorList>
            <consortium name="Ensembl"/>
        </authorList>
    </citation>
    <scope>IDENTIFICATION</scope>
</reference>
<keyword evidence="3" id="KW-1185">Reference proteome</keyword>
<proteinExistence type="predicted"/>
<organism evidence="2 3">
    <name type="scientific">Sphenodon punctatus</name>
    <name type="common">Tuatara</name>
    <name type="synonym">Hatteria punctata</name>
    <dbReference type="NCBI Taxonomy" id="8508"/>
    <lineage>
        <taxon>Eukaryota</taxon>
        <taxon>Metazoa</taxon>
        <taxon>Chordata</taxon>
        <taxon>Craniata</taxon>
        <taxon>Vertebrata</taxon>
        <taxon>Euteleostomi</taxon>
        <taxon>Lepidosauria</taxon>
        <taxon>Sphenodontia</taxon>
        <taxon>Sphenodontidae</taxon>
        <taxon>Sphenodon</taxon>
    </lineage>
</organism>
<feature type="compositionally biased region" description="Basic and acidic residues" evidence="1">
    <location>
        <begin position="1"/>
        <end position="12"/>
    </location>
</feature>
<feature type="compositionally biased region" description="Polar residues" evidence="1">
    <location>
        <begin position="44"/>
        <end position="54"/>
    </location>
</feature>
<dbReference type="GeneTree" id="ENSGT00530000063711"/>
<name>A0A8D0H8S3_SPHPU</name>
<dbReference type="InterPro" id="IPR039884">
    <property type="entry name" value="R3HC1/R3HCL"/>
</dbReference>
<sequence length="482" mass="52891">MRKKPEGLRNEALEALGTEPVGDVVSEEGSCTADCTTDGCKSLADTTRPTSSVSPDVEFPSTLDPREMHEEHCMGDNKSHHCPVDCSAVPVLECSQNLSTLEDQDKDALAAITVGCSQNLSLSEEKGKEHTDTIALKRSKDHNRDVVDAIVLEHSDNQSLPEDQSEDRALASELEERKNLPHLEDQNEDTVDASVSKQSENLSLLENQDTDCTDATGLECSQDHSITEAQDDSSIEAPVLEDDMNSSLPSGQSLSCTDTSILDHGKNVFLLEDQEKVHRDQADTLQSGLELSAGDGGLESSTVDEEKDGNFEDDCGAELLQEITNYLTVKDISIEKIQFDYSSYGEAQINEGDFGHVIEIYDFSPSLKTDHLMEAFSEFQDSGFKLQWVDDTHALGVFSSLAAASQALGQIYPSLKIRPLIQGTRQSKIKALQRPKLLQVAKERPQTDTVVARRLVTRALGLPRKKQPFSGREGPENLNLQE</sequence>
<dbReference type="Proteomes" id="UP000694392">
    <property type="component" value="Unplaced"/>
</dbReference>